<dbReference type="InterPro" id="IPR052179">
    <property type="entry name" value="DD-CPase-like"/>
</dbReference>
<evidence type="ECO:0000256" key="1">
    <source>
        <dbReference type="SAM" id="MobiDB-lite"/>
    </source>
</evidence>
<dbReference type="PANTHER" id="PTHR34385">
    <property type="entry name" value="D-ALANYL-D-ALANINE CARBOXYPEPTIDASE"/>
    <property type="match status" value="1"/>
</dbReference>
<dbReference type="PROSITE" id="PS51257">
    <property type="entry name" value="PROKAR_LIPOPROTEIN"/>
    <property type="match status" value="1"/>
</dbReference>
<reference evidence="4 5" key="2">
    <citation type="journal article" date="2016" name="Int. J. Syst. Evol. Microbiol.">
        <title>Bacillus gobiensis sp. nov., isolated from a soil sample.</title>
        <authorList>
            <person name="Liu B."/>
            <person name="Liu G.H."/>
            <person name="Cetin S."/>
            <person name="Schumann P."/>
            <person name="Pan Z.Z."/>
            <person name="Chen Q.Q."/>
        </authorList>
    </citation>
    <scope>NUCLEOTIDE SEQUENCE [LARGE SCALE GENOMIC DNA]</scope>
    <source>
        <strain evidence="4 5">FJAT-4402</strain>
    </source>
</reference>
<dbReference type="GO" id="GO:0006508">
    <property type="term" value="P:proteolysis"/>
    <property type="evidence" value="ECO:0007669"/>
    <property type="project" value="InterPro"/>
</dbReference>
<feature type="compositionally biased region" description="Basic and acidic residues" evidence="1">
    <location>
        <begin position="82"/>
        <end position="92"/>
    </location>
</feature>
<sequence>MKVWLTIFSLGALFILGACGNSADENTKDGEKQEAAEPKAKDSSSADQSSQGEENKDQNKTEHKDHNKEGGNQDPETNTETNKPETGERQESEVATIQNPENVEAMVNQKNVLPSDYEPKDLVKPNVKFSFAEDIEKRYMRKEAAGALEQLFKAAKENGHDLFAVSGYRSYKRQEEILNNAIQKDGEKKAKDSVAIPGQSDHQTGLAMDISSPAEGYGLDQSFGDTPEGKWVAEHASQYGFIIRYPKGKEDVTGIIYEPWHLRYVGEKVAEEVAASGQTLEEFYGDKRKF</sequence>
<dbReference type="InterPro" id="IPR009045">
    <property type="entry name" value="Zn_M74/Hedgehog-like"/>
</dbReference>
<feature type="region of interest" description="Disordered" evidence="1">
    <location>
        <begin position="21"/>
        <end position="103"/>
    </location>
</feature>
<evidence type="ECO:0000256" key="2">
    <source>
        <dbReference type="SAM" id="SignalP"/>
    </source>
</evidence>
<keyword evidence="2" id="KW-0732">Signal</keyword>
<dbReference type="InterPro" id="IPR058193">
    <property type="entry name" value="VanY/YodJ_core_dom"/>
</dbReference>
<accession>A0A0M3RAU3</accession>
<dbReference type="RefSeq" id="WP_053605634.1">
    <property type="nucleotide sequence ID" value="NZ_CP012600.1"/>
</dbReference>
<feature type="signal peptide" evidence="2">
    <location>
        <begin position="1"/>
        <end position="23"/>
    </location>
</feature>
<gene>
    <name evidence="4" type="ORF">AM592_21255</name>
</gene>
<reference evidence="5" key="1">
    <citation type="submission" date="2015-08" db="EMBL/GenBank/DDBJ databases">
        <title>Genome sequencing project for genomic taxonomy and phylogenomics of Bacillus-like bacteria.</title>
        <authorList>
            <person name="Liu B."/>
            <person name="Wang J."/>
            <person name="Zhu Y."/>
            <person name="Liu G."/>
            <person name="Chen Q."/>
            <person name="Chen Z."/>
            <person name="Lan J."/>
            <person name="Che J."/>
            <person name="Ge C."/>
            <person name="Shi H."/>
            <person name="Pan Z."/>
            <person name="Liu X."/>
        </authorList>
    </citation>
    <scope>NUCLEOTIDE SEQUENCE [LARGE SCALE GENOMIC DNA]</scope>
    <source>
        <strain evidence="5">FJAT-4402</strain>
    </source>
</reference>
<protein>
    <recommendedName>
        <fullName evidence="3">D-alanyl-D-alanine carboxypeptidase-like core domain-containing protein</fullName>
    </recommendedName>
</protein>
<organism evidence="4 5">
    <name type="scientific">Bacillus gobiensis</name>
    <dbReference type="NCBI Taxonomy" id="1441095"/>
    <lineage>
        <taxon>Bacteria</taxon>
        <taxon>Bacillati</taxon>
        <taxon>Bacillota</taxon>
        <taxon>Bacilli</taxon>
        <taxon>Bacillales</taxon>
        <taxon>Bacillaceae</taxon>
        <taxon>Bacillus</taxon>
    </lineage>
</organism>
<dbReference type="STRING" id="1441095.AM592_21255"/>
<dbReference type="CDD" id="cd14852">
    <property type="entry name" value="LD-carboxypeptidase"/>
    <property type="match status" value="1"/>
</dbReference>
<dbReference type="Proteomes" id="UP000067625">
    <property type="component" value="Chromosome"/>
</dbReference>
<dbReference type="EMBL" id="CP012600">
    <property type="protein sequence ID" value="ALC83762.1"/>
    <property type="molecule type" value="Genomic_DNA"/>
</dbReference>
<dbReference type="PATRIC" id="fig|1441095.3.peg.4709"/>
<dbReference type="GO" id="GO:0008233">
    <property type="term" value="F:peptidase activity"/>
    <property type="evidence" value="ECO:0007669"/>
    <property type="project" value="InterPro"/>
</dbReference>
<dbReference type="SUPFAM" id="SSF55166">
    <property type="entry name" value="Hedgehog/DD-peptidase"/>
    <property type="match status" value="1"/>
</dbReference>
<dbReference type="OrthoDB" id="9792074at2"/>
<name>A0A0M3RAU3_9BACI</name>
<dbReference type="InterPro" id="IPR003709">
    <property type="entry name" value="VanY-like_core_dom"/>
</dbReference>
<feature type="compositionally biased region" description="Basic and acidic residues" evidence="1">
    <location>
        <begin position="53"/>
        <end position="71"/>
    </location>
</feature>
<feature type="compositionally biased region" description="Basic and acidic residues" evidence="1">
    <location>
        <begin position="25"/>
        <end position="44"/>
    </location>
</feature>
<dbReference type="Gene3D" id="3.30.1380.10">
    <property type="match status" value="1"/>
</dbReference>
<dbReference type="Pfam" id="PF02557">
    <property type="entry name" value="VanY"/>
    <property type="match status" value="1"/>
</dbReference>
<feature type="chain" id="PRO_5005788551" description="D-alanyl-D-alanine carboxypeptidase-like core domain-containing protein" evidence="2">
    <location>
        <begin position="24"/>
        <end position="290"/>
    </location>
</feature>
<dbReference type="PANTHER" id="PTHR34385:SF1">
    <property type="entry name" value="PEPTIDOGLYCAN L-ALANYL-D-GLUTAMATE ENDOPEPTIDASE CWLK"/>
    <property type="match status" value="1"/>
</dbReference>
<evidence type="ECO:0000259" key="3">
    <source>
        <dbReference type="Pfam" id="PF02557"/>
    </source>
</evidence>
<evidence type="ECO:0000313" key="4">
    <source>
        <dbReference type="EMBL" id="ALC83762.1"/>
    </source>
</evidence>
<keyword evidence="5" id="KW-1185">Reference proteome</keyword>
<feature type="domain" description="D-alanyl-D-alanine carboxypeptidase-like core" evidence="3">
    <location>
        <begin position="138"/>
        <end position="266"/>
    </location>
</feature>
<proteinExistence type="predicted"/>
<dbReference type="AlphaFoldDB" id="A0A0M3RAU3"/>
<evidence type="ECO:0000313" key="5">
    <source>
        <dbReference type="Proteomes" id="UP000067625"/>
    </source>
</evidence>